<protein>
    <submittedName>
        <fullName evidence="7">AI-2E family transporter</fullName>
    </submittedName>
</protein>
<evidence type="ECO:0000256" key="6">
    <source>
        <dbReference type="SAM" id="Phobius"/>
    </source>
</evidence>
<sequence length="367" mass="38859">MAELRPDDSSGGPTPAERAALQRYVIVVAALALTGLFVWMVKDYLGAVFLAAVLALMLTAAQNGLTARLGDRPRVSAALVMVSVILIGLVPLSILAVIVVREALQISESLTPFVQDQVTAWRDAGGGVPEWVPWREEVVRYQGEIASQIGSFASTAGRVFINAMTSAAGSTLVIFLNVIVFLYALYFFLVHGRAMTATTLQLLPLRPRDRILLAGRAVSTIRATIKGTLVIGLVQGTVTGLALAIAGVPGAAFWGALAGLLSVIPGIGTPLVWGPAAAWLIFHDQMIAGIVLGVFGFIVIMNIDNFLRPRLVGKDAKMSDLMVLISTLGGLTLFGAMGIIIGPMIAALFSAVWHVYARAYAPLLGMR</sequence>
<evidence type="ECO:0000256" key="2">
    <source>
        <dbReference type="ARBA" id="ARBA00009773"/>
    </source>
</evidence>
<keyword evidence="4 6" id="KW-1133">Transmembrane helix</keyword>
<evidence type="ECO:0000256" key="3">
    <source>
        <dbReference type="ARBA" id="ARBA00022692"/>
    </source>
</evidence>
<evidence type="ECO:0000256" key="1">
    <source>
        <dbReference type="ARBA" id="ARBA00004141"/>
    </source>
</evidence>
<evidence type="ECO:0000256" key="5">
    <source>
        <dbReference type="ARBA" id="ARBA00023136"/>
    </source>
</evidence>
<feature type="transmembrane region" description="Helical" evidence="6">
    <location>
        <begin position="286"/>
        <end position="303"/>
    </location>
</feature>
<reference evidence="8" key="1">
    <citation type="journal article" date="2019" name="Int. J. Syst. Evol. Microbiol.">
        <title>The Global Catalogue of Microorganisms (GCM) 10K type strain sequencing project: providing services to taxonomists for standard genome sequencing and annotation.</title>
        <authorList>
            <consortium name="The Broad Institute Genomics Platform"/>
            <consortium name="The Broad Institute Genome Sequencing Center for Infectious Disease"/>
            <person name="Wu L."/>
            <person name="Ma J."/>
        </authorList>
    </citation>
    <scope>NUCLEOTIDE SEQUENCE [LARGE SCALE GENOMIC DNA]</scope>
    <source>
        <strain evidence="8">CGMCC 1.12766</strain>
    </source>
</reference>
<keyword evidence="5 6" id="KW-0472">Membrane</keyword>
<dbReference type="PANTHER" id="PTHR21716">
    <property type="entry name" value="TRANSMEMBRANE PROTEIN"/>
    <property type="match status" value="1"/>
</dbReference>
<feature type="transmembrane region" description="Helical" evidence="6">
    <location>
        <begin position="167"/>
        <end position="189"/>
    </location>
</feature>
<evidence type="ECO:0000256" key="4">
    <source>
        <dbReference type="ARBA" id="ARBA00022989"/>
    </source>
</evidence>
<dbReference type="Pfam" id="PF01594">
    <property type="entry name" value="AI-2E_transport"/>
    <property type="match status" value="1"/>
</dbReference>
<feature type="transmembrane region" description="Helical" evidence="6">
    <location>
        <begin position="252"/>
        <end position="274"/>
    </location>
</feature>
<gene>
    <name evidence="7" type="ORF">GCM10007420_05220</name>
</gene>
<comment type="caution">
    <text evidence="7">The sequence shown here is derived from an EMBL/GenBank/DDBJ whole genome shotgun (WGS) entry which is preliminary data.</text>
</comment>
<keyword evidence="3 6" id="KW-0812">Transmembrane</keyword>
<accession>A0ABQ1XF40</accession>
<feature type="transmembrane region" description="Helical" evidence="6">
    <location>
        <begin position="229"/>
        <end position="246"/>
    </location>
</feature>
<comment type="subcellular location">
    <subcellularLocation>
        <location evidence="1">Membrane</location>
        <topology evidence="1">Multi-pass membrane protein</topology>
    </subcellularLocation>
</comment>
<feature type="transmembrane region" description="Helical" evidence="6">
    <location>
        <begin position="47"/>
        <end position="65"/>
    </location>
</feature>
<proteinExistence type="inferred from homology"/>
<dbReference type="InterPro" id="IPR002549">
    <property type="entry name" value="AI-2E-like"/>
</dbReference>
<dbReference type="Proteomes" id="UP000648722">
    <property type="component" value="Unassembled WGS sequence"/>
</dbReference>
<comment type="similarity">
    <text evidence="2">Belongs to the autoinducer-2 exporter (AI-2E) (TC 2.A.86) family.</text>
</comment>
<feature type="transmembrane region" description="Helical" evidence="6">
    <location>
        <begin position="323"/>
        <end position="356"/>
    </location>
</feature>
<feature type="transmembrane region" description="Helical" evidence="6">
    <location>
        <begin position="77"/>
        <end position="100"/>
    </location>
</feature>
<dbReference type="RefSeq" id="WP_188451001.1">
    <property type="nucleotide sequence ID" value="NZ_BMFS01000002.1"/>
</dbReference>
<feature type="transmembrane region" description="Helical" evidence="6">
    <location>
        <begin position="21"/>
        <end position="41"/>
    </location>
</feature>
<evidence type="ECO:0000313" key="8">
    <source>
        <dbReference type="Proteomes" id="UP000648722"/>
    </source>
</evidence>
<dbReference type="PANTHER" id="PTHR21716:SF4">
    <property type="entry name" value="TRANSMEMBRANE PROTEIN 245"/>
    <property type="match status" value="1"/>
</dbReference>
<organism evidence="7 8">
    <name type="scientific">Glycocaulis albus</name>
    <dbReference type="NCBI Taxonomy" id="1382801"/>
    <lineage>
        <taxon>Bacteria</taxon>
        <taxon>Pseudomonadati</taxon>
        <taxon>Pseudomonadota</taxon>
        <taxon>Alphaproteobacteria</taxon>
        <taxon>Maricaulales</taxon>
        <taxon>Maricaulaceae</taxon>
        <taxon>Glycocaulis</taxon>
    </lineage>
</organism>
<keyword evidence="8" id="KW-1185">Reference proteome</keyword>
<name>A0ABQ1XF40_9PROT</name>
<evidence type="ECO:0000313" key="7">
    <source>
        <dbReference type="EMBL" id="GGG92755.1"/>
    </source>
</evidence>
<dbReference type="EMBL" id="BMFS01000002">
    <property type="protein sequence ID" value="GGG92755.1"/>
    <property type="molecule type" value="Genomic_DNA"/>
</dbReference>